<sequence length="445" mass="50949">MRVPDLTAMVQPATTPEHWTELIAARRQRRLLTERVEALKRSCASECGKRHVSECPKCWPLVIDKMRQRYIESPDREWFTSRKAFHQELEGLFSDAKDHRISIRQIEARIESEKEAWYRWILRKHAEFLVTCNDDFVHGELRGMLDDPDRSRDEVVEMMWRGVGKPPDWAERVDAFAAKVAAAGGNPAALKKLYVDEFFINRETGEPLEDSKPYLDEYLSDEKMGIEEILGKIMKDAQESRNLRPQRDMHTARLDDLRRAKMADELNKRQQAKSQAQAAQERVVGEDLYNLPPCLVCGKTLDTHDVFSCPICQVVTQMGGKKELTVFCSEECHAAGFDDHASEAHACESGDNCVQDRSDGQVEDVEMDDGTAQDGFICRECLGLKRVTAFCSERCAFENVANHYKRAHEAKADADEVSSLVRPMQETLESILRRENPGLHMEWLT</sequence>
<evidence type="ECO:0000313" key="1">
    <source>
        <dbReference type="EMBL" id="TFA99013.1"/>
    </source>
</evidence>
<evidence type="ECO:0000313" key="2">
    <source>
        <dbReference type="Proteomes" id="UP001642720"/>
    </source>
</evidence>
<proteinExistence type="predicted"/>
<keyword evidence="2" id="KW-1185">Reference proteome</keyword>
<dbReference type="Proteomes" id="UP001642720">
    <property type="component" value="Unassembled WGS sequence"/>
</dbReference>
<comment type="caution">
    <text evidence="1">The sequence shown here is derived from an EMBL/GenBank/DDBJ whole genome shotgun (WGS) entry which is preliminary data.</text>
</comment>
<organism evidence="1 2">
    <name type="scientific">Trichoderma ghanense</name>
    <dbReference type="NCBI Taxonomy" id="65468"/>
    <lineage>
        <taxon>Eukaryota</taxon>
        <taxon>Fungi</taxon>
        <taxon>Dikarya</taxon>
        <taxon>Ascomycota</taxon>
        <taxon>Pezizomycotina</taxon>
        <taxon>Sordariomycetes</taxon>
        <taxon>Hypocreomycetidae</taxon>
        <taxon>Hypocreales</taxon>
        <taxon>Hypocreaceae</taxon>
        <taxon>Trichoderma</taxon>
    </lineage>
</organism>
<gene>
    <name evidence="1" type="ORF">CCMA1212_009230</name>
</gene>
<dbReference type="GeneID" id="300580771"/>
<dbReference type="EMBL" id="PPTA01000016">
    <property type="protein sequence ID" value="TFA99013.1"/>
    <property type="molecule type" value="Genomic_DNA"/>
</dbReference>
<dbReference type="RefSeq" id="XP_073555215.1">
    <property type="nucleotide sequence ID" value="XM_073706321.1"/>
</dbReference>
<accession>A0ABY2GTI3</accession>
<reference evidence="1 2" key="1">
    <citation type="submission" date="2018-01" db="EMBL/GenBank/DDBJ databases">
        <title>Genome characterization of the sugarcane-associated fungus Trichoderma ghanense CCMA-1212 and their application in lignocelulose bioconversion.</title>
        <authorList>
            <person name="Steindorff A.S."/>
            <person name="Mendes T.D."/>
            <person name="Vilela E.S.D."/>
            <person name="Rodrigues D.S."/>
            <person name="Formighieri E.F."/>
            <person name="Melo I.S."/>
            <person name="Favaro L.C.L."/>
        </authorList>
    </citation>
    <scope>NUCLEOTIDE SEQUENCE [LARGE SCALE GENOMIC DNA]</scope>
    <source>
        <strain evidence="1 2">CCMA-1212</strain>
    </source>
</reference>
<evidence type="ECO:0008006" key="3">
    <source>
        <dbReference type="Google" id="ProtNLM"/>
    </source>
</evidence>
<name>A0ABY2GTI3_9HYPO</name>
<protein>
    <recommendedName>
        <fullName evidence="3">Suppressor of anucleate metulae protein B</fullName>
    </recommendedName>
</protein>